<evidence type="ECO:0000256" key="1">
    <source>
        <dbReference type="SAM" id="Phobius"/>
    </source>
</evidence>
<keyword evidence="1" id="KW-1133">Transmembrane helix</keyword>
<protein>
    <recommendedName>
        <fullName evidence="3">Lipoprotein</fullName>
    </recommendedName>
</protein>
<proteinExistence type="predicted"/>
<feature type="transmembrane region" description="Helical" evidence="1">
    <location>
        <begin position="6"/>
        <end position="27"/>
    </location>
</feature>
<keyword evidence="1" id="KW-0472">Membrane</keyword>
<name>A0A2P2KDR6_RHIMU</name>
<sequence>MYNFRIKFGFSSVFFFFLLFGCLFLGAF</sequence>
<dbReference type="AlphaFoldDB" id="A0A2P2KDR6"/>
<evidence type="ECO:0000313" key="2">
    <source>
        <dbReference type="EMBL" id="MBX03882.1"/>
    </source>
</evidence>
<keyword evidence="1" id="KW-0812">Transmembrane</keyword>
<evidence type="ECO:0008006" key="3">
    <source>
        <dbReference type="Google" id="ProtNLM"/>
    </source>
</evidence>
<reference evidence="2" key="1">
    <citation type="submission" date="2018-02" db="EMBL/GenBank/DDBJ databases">
        <title>Rhizophora mucronata_Transcriptome.</title>
        <authorList>
            <person name="Meera S.P."/>
            <person name="Sreeshan A."/>
            <person name="Augustine A."/>
        </authorList>
    </citation>
    <scope>NUCLEOTIDE SEQUENCE</scope>
    <source>
        <tissue evidence="2">Leaf</tissue>
    </source>
</reference>
<dbReference type="PROSITE" id="PS51257">
    <property type="entry name" value="PROKAR_LIPOPROTEIN"/>
    <property type="match status" value="1"/>
</dbReference>
<organism evidence="2">
    <name type="scientific">Rhizophora mucronata</name>
    <name type="common">Asiatic mangrove</name>
    <dbReference type="NCBI Taxonomy" id="61149"/>
    <lineage>
        <taxon>Eukaryota</taxon>
        <taxon>Viridiplantae</taxon>
        <taxon>Streptophyta</taxon>
        <taxon>Embryophyta</taxon>
        <taxon>Tracheophyta</taxon>
        <taxon>Spermatophyta</taxon>
        <taxon>Magnoliopsida</taxon>
        <taxon>eudicotyledons</taxon>
        <taxon>Gunneridae</taxon>
        <taxon>Pentapetalae</taxon>
        <taxon>rosids</taxon>
        <taxon>fabids</taxon>
        <taxon>Malpighiales</taxon>
        <taxon>Rhizophoraceae</taxon>
        <taxon>Rhizophora</taxon>
    </lineage>
</organism>
<dbReference type="EMBL" id="GGEC01023398">
    <property type="protein sequence ID" value="MBX03882.1"/>
    <property type="molecule type" value="Transcribed_RNA"/>
</dbReference>
<accession>A0A2P2KDR6</accession>